<accession>I4YSG6</accession>
<feature type="chain" id="PRO_5003698487" evidence="1">
    <location>
        <begin position="33"/>
        <end position="150"/>
    </location>
</feature>
<sequence precursor="true">MYGQGEQMNRVWKGTALLALALLTSMPNAAMAQGVPLLLFDGKTGTEFAGCLNCNRLDDASVCNRYGKFGSRYEETSIWNRYGKFGSRYEDNSPWNRYGPGLRIVDGDGRFYGNFTMSTYDRSRLSIVDQIMRLHEKLDDLEKLQDIMCD</sequence>
<keyword evidence="3" id="KW-1185">Reference proteome</keyword>
<dbReference type="Proteomes" id="UP000003947">
    <property type="component" value="Unassembled WGS sequence"/>
</dbReference>
<evidence type="ECO:0000313" key="2">
    <source>
        <dbReference type="EMBL" id="EIM26908.1"/>
    </source>
</evidence>
<keyword evidence="1" id="KW-0732">Signal</keyword>
<name>I4YSG6_9HYPH</name>
<evidence type="ECO:0000313" key="3">
    <source>
        <dbReference type="Proteomes" id="UP000003947"/>
    </source>
</evidence>
<evidence type="ECO:0000256" key="1">
    <source>
        <dbReference type="SAM" id="SignalP"/>
    </source>
</evidence>
<organism evidence="2 3">
    <name type="scientific">Microvirga lotononidis</name>
    <dbReference type="NCBI Taxonomy" id="864069"/>
    <lineage>
        <taxon>Bacteria</taxon>
        <taxon>Pseudomonadati</taxon>
        <taxon>Pseudomonadota</taxon>
        <taxon>Alphaproteobacteria</taxon>
        <taxon>Hyphomicrobiales</taxon>
        <taxon>Methylobacteriaceae</taxon>
        <taxon>Microvirga</taxon>
    </lineage>
</organism>
<dbReference type="HOGENOM" id="CLU_150629_0_0_5"/>
<dbReference type="EMBL" id="JH660645">
    <property type="protein sequence ID" value="EIM26908.1"/>
    <property type="molecule type" value="Genomic_DNA"/>
</dbReference>
<dbReference type="STRING" id="864069.MicloDRAFT_00034590"/>
<protein>
    <submittedName>
        <fullName evidence="2">Uncharacterized protein</fullName>
    </submittedName>
</protein>
<dbReference type="AlphaFoldDB" id="I4YSG6"/>
<dbReference type="eggNOG" id="ENOG5032RSD">
    <property type="taxonomic scope" value="Bacteria"/>
</dbReference>
<gene>
    <name evidence="2" type="ORF">MicloDRAFT_00034590</name>
</gene>
<reference evidence="2 3" key="1">
    <citation type="submission" date="2012-02" db="EMBL/GenBank/DDBJ databases">
        <title>Improved High-Quality Draft sequence of Microvirga sp. WSM3557.</title>
        <authorList>
            <consortium name="US DOE Joint Genome Institute"/>
            <person name="Lucas S."/>
            <person name="Han J."/>
            <person name="Lapidus A."/>
            <person name="Cheng J.-F."/>
            <person name="Goodwin L."/>
            <person name="Pitluck S."/>
            <person name="Peters L."/>
            <person name="Zhang X."/>
            <person name="Detter J.C."/>
            <person name="Han C."/>
            <person name="Tapia R."/>
            <person name="Land M."/>
            <person name="Hauser L."/>
            <person name="Kyrpides N."/>
            <person name="Ivanova N."/>
            <person name="Pagani I."/>
            <person name="Brau L."/>
            <person name="Yates R."/>
            <person name="O'Hara G."/>
            <person name="Rui T."/>
            <person name="Howieson J."/>
            <person name="Reeve W."/>
            <person name="Woyke T."/>
        </authorList>
    </citation>
    <scope>NUCLEOTIDE SEQUENCE [LARGE SCALE GENOMIC DNA]</scope>
    <source>
        <strain evidence="2 3">WSM3557</strain>
    </source>
</reference>
<feature type="signal peptide" evidence="1">
    <location>
        <begin position="1"/>
        <end position="32"/>
    </location>
</feature>
<dbReference type="PATRIC" id="fig|864069.3.peg.3776"/>
<proteinExistence type="predicted"/>